<feature type="region of interest" description="Disordered" evidence="1">
    <location>
        <begin position="46"/>
        <end position="176"/>
    </location>
</feature>
<evidence type="ECO:0000313" key="3">
    <source>
        <dbReference type="Proteomes" id="UP001221757"/>
    </source>
</evidence>
<protein>
    <submittedName>
        <fullName evidence="2">Uncharacterized protein</fullName>
    </submittedName>
</protein>
<evidence type="ECO:0000313" key="2">
    <source>
        <dbReference type="EMBL" id="KAJ7667361.1"/>
    </source>
</evidence>
<proteinExistence type="predicted"/>
<dbReference type="AlphaFoldDB" id="A0AAD7CWN6"/>
<dbReference type="Proteomes" id="UP001221757">
    <property type="component" value="Unassembled WGS sequence"/>
</dbReference>
<feature type="compositionally biased region" description="Basic and acidic residues" evidence="1">
    <location>
        <begin position="61"/>
        <end position="107"/>
    </location>
</feature>
<reference evidence="2" key="1">
    <citation type="submission" date="2023-03" db="EMBL/GenBank/DDBJ databases">
        <title>Massive genome expansion in bonnet fungi (Mycena s.s.) driven by repeated elements and novel gene families across ecological guilds.</title>
        <authorList>
            <consortium name="Lawrence Berkeley National Laboratory"/>
            <person name="Harder C.B."/>
            <person name="Miyauchi S."/>
            <person name="Viragh M."/>
            <person name="Kuo A."/>
            <person name="Thoen E."/>
            <person name="Andreopoulos B."/>
            <person name="Lu D."/>
            <person name="Skrede I."/>
            <person name="Drula E."/>
            <person name="Henrissat B."/>
            <person name="Morin E."/>
            <person name="Kohler A."/>
            <person name="Barry K."/>
            <person name="LaButti K."/>
            <person name="Morin E."/>
            <person name="Salamov A."/>
            <person name="Lipzen A."/>
            <person name="Mereny Z."/>
            <person name="Hegedus B."/>
            <person name="Baldrian P."/>
            <person name="Stursova M."/>
            <person name="Weitz H."/>
            <person name="Taylor A."/>
            <person name="Grigoriev I.V."/>
            <person name="Nagy L.G."/>
            <person name="Martin F."/>
            <person name="Kauserud H."/>
        </authorList>
    </citation>
    <scope>NUCLEOTIDE SEQUENCE</scope>
    <source>
        <strain evidence="2">CBHHK067</strain>
    </source>
</reference>
<keyword evidence="3" id="KW-1185">Reference proteome</keyword>
<accession>A0AAD7CWN6</accession>
<sequence length="309" mass="33969">MASVGPRPIKRHEPTVMALAGSKSSQAPWIVVILSNEYIFQELSTVRRRGNSSSGPGWGLETRRAEKEGRELSRKGKSLASHEVDRNEIEGRAEEGTDGERKEEKSRARNAKTGGRRRTEGATDNGGRSVTKGAEEGGGAERMGIEEDDRGAEREGKSGGSQTGTAQRPASASAVVRRRRIRLARVAWVELGTEAPSSFVAVPSLTAPLRQRGACSNTPRWCSSPLPVPTTIPIATDRDRGYAERGKEEGRRRKGKELERREKGIDERQRSEDGGGRAWKGDGEEQRQLNGERWWRTGIEGRMQTDAEA</sequence>
<comment type="caution">
    <text evidence="2">The sequence shown here is derived from an EMBL/GenBank/DDBJ whole genome shotgun (WGS) entry which is preliminary data.</text>
</comment>
<name>A0AAD7CWN6_MYCRO</name>
<feature type="compositionally biased region" description="Basic and acidic residues" evidence="1">
    <location>
        <begin position="236"/>
        <end position="287"/>
    </location>
</feature>
<feature type="region of interest" description="Disordered" evidence="1">
    <location>
        <begin position="211"/>
        <end position="309"/>
    </location>
</feature>
<dbReference type="EMBL" id="JARKIE010000201">
    <property type="protein sequence ID" value="KAJ7667361.1"/>
    <property type="molecule type" value="Genomic_DNA"/>
</dbReference>
<gene>
    <name evidence="2" type="ORF">B0H17DRAFT_1142766</name>
</gene>
<organism evidence="2 3">
    <name type="scientific">Mycena rosella</name>
    <name type="common">Pink bonnet</name>
    <name type="synonym">Agaricus rosellus</name>
    <dbReference type="NCBI Taxonomy" id="1033263"/>
    <lineage>
        <taxon>Eukaryota</taxon>
        <taxon>Fungi</taxon>
        <taxon>Dikarya</taxon>
        <taxon>Basidiomycota</taxon>
        <taxon>Agaricomycotina</taxon>
        <taxon>Agaricomycetes</taxon>
        <taxon>Agaricomycetidae</taxon>
        <taxon>Agaricales</taxon>
        <taxon>Marasmiineae</taxon>
        <taxon>Mycenaceae</taxon>
        <taxon>Mycena</taxon>
    </lineage>
</organism>
<feature type="compositionally biased region" description="Low complexity" evidence="1">
    <location>
        <begin position="166"/>
        <end position="175"/>
    </location>
</feature>
<evidence type="ECO:0000256" key="1">
    <source>
        <dbReference type="SAM" id="MobiDB-lite"/>
    </source>
</evidence>